<dbReference type="CDD" id="cd06223">
    <property type="entry name" value="PRTases_typeI"/>
    <property type="match status" value="1"/>
</dbReference>
<comment type="similarity">
    <text evidence="1">Belongs to the ComF/GntX family.</text>
</comment>
<accession>A0AAI9AIC7</accession>
<evidence type="ECO:0000313" key="2">
    <source>
        <dbReference type="EMBL" id="EDM24177.1"/>
    </source>
</evidence>
<comment type="caution">
    <text evidence="2">The sequence shown here is derived from an EMBL/GenBank/DDBJ whole genome shotgun (WGS) entry which is preliminary data.</text>
</comment>
<evidence type="ECO:0000256" key="1">
    <source>
        <dbReference type="ARBA" id="ARBA00008007"/>
    </source>
</evidence>
<proteinExistence type="inferred from homology"/>
<dbReference type="PANTHER" id="PTHR47505">
    <property type="entry name" value="DNA UTILIZATION PROTEIN YHGH"/>
    <property type="match status" value="1"/>
</dbReference>
<dbReference type="InterPro" id="IPR029057">
    <property type="entry name" value="PRTase-like"/>
</dbReference>
<sequence length="182" mass="21117">MIFSCIICNNVSFEIICKNCQKEFLKPEIKFKDNIVSFYEYEEISFLIKYKYEKFGSSIFKILAKNSLKLFVKEFKEKAFVIPIDDKIDKGFSHTAILIKSMKTKYLTPLFSTLHSTNNFQYAGKNLEERLKNPRNFKYIGPKNIGVILVDDITTTGLTLQEAKEVLQQNKVNVLFSVVLAR</sequence>
<dbReference type="InterPro" id="IPR051910">
    <property type="entry name" value="ComF/GntX_DNA_util-trans"/>
</dbReference>
<dbReference type="Proteomes" id="UP000003288">
    <property type="component" value="Unassembled WGS sequence"/>
</dbReference>
<dbReference type="SUPFAM" id="SSF53271">
    <property type="entry name" value="PRTase-like"/>
    <property type="match status" value="1"/>
</dbReference>
<dbReference type="AlphaFoldDB" id="A0AAI9AIC7"/>
<dbReference type="RefSeq" id="WP_007472861.1">
    <property type="nucleotide sequence ID" value="NZ_ABCJ01000001.1"/>
</dbReference>
<protein>
    <submittedName>
        <fullName evidence="2">Transformation system protein</fullName>
    </submittedName>
</protein>
<gene>
    <name evidence="2" type="ORF">CMTB2_01638</name>
</gene>
<name>A0AAI9AIC7_9BACT</name>
<dbReference type="InterPro" id="IPR000836">
    <property type="entry name" value="PRTase_dom"/>
</dbReference>
<evidence type="ECO:0000313" key="3">
    <source>
        <dbReference type="Proteomes" id="UP000003288"/>
    </source>
</evidence>
<reference evidence="2 3" key="1">
    <citation type="journal article" date="2011" name="Stand. Genomic Sci.">
        <title>Draft genome sequence of Caminibacter mediatlanticus strain TB-2, an epsilonproteobacterium isolated from a deep-sea hydrothermal vent.</title>
        <authorList>
            <person name="Giovannelli D."/>
            <person name="Ferriera S."/>
            <person name="Johnson J."/>
            <person name="Kravitz S."/>
            <person name="Perez-Rodriguez I."/>
            <person name="Ricci J."/>
            <person name="O'Brien C."/>
            <person name="Voordeckers J.W."/>
            <person name="Bini E."/>
            <person name="Vetriani C."/>
        </authorList>
    </citation>
    <scope>NUCLEOTIDE SEQUENCE [LARGE SCALE GENOMIC DNA]</scope>
    <source>
        <strain evidence="2 3">TB-2</strain>
    </source>
</reference>
<dbReference type="Gene3D" id="3.40.50.2020">
    <property type="match status" value="1"/>
</dbReference>
<dbReference type="PANTHER" id="PTHR47505:SF1">
    <property type="entry name" value="DNA UTILIZATION PROTEIN YHGH"/>
    <property type="match status" value="1"/>
</dbReference>
<dbReference type="EMBL" id="ABCJ01000001">
    <property type="protein sequence ID" value="EDM24177.1"/>
    <property type="molecule type" value="Genomic_DNA"/>
</dbReference>
<organism evidence="2 3">
    <name type="scientific">Caminibacter mediatlanticus TB-2</name>
    <dbReference type="NCBI Taxonomy" id="391592"/>
    <lineage>
        <taxon>Bacteria</taxon>
        <taxon>Pseudomonadati</taxon>
        <taxon>Campylobacterota</taxon>
        <taxon>Epsilonproteobacteria</taxon>
        <taxon>Nautiliales</taxon>
        <taxon>Nautiliaceae</taxon>
        <taxon>Caminibacter</taxon>
    </lineage>
</organism>